<feature type="signal peptide" evidence="2">
    <location>
        <begin position="1"/>
        <end position="30"/>
    </location>
</feature>
<accession>A0AAW0SPD7</accession>
<evidence type="ECO:0000313" key="3">
    <source>
        <dbReference type="EMBL" id="KAK8377225.1"/>
    </source>
</evidence>
<dbReference type="AlphaFoldDB" id="A0AAW0SPD7"/>
<reference evidence="3 4" key="1">
    <citation type="submission" date="2023-03" db="EMBL/GenBank/DDBJ databases">
        <title>High-quality genome of Scylla paramamosain provides insights in environmental adaptation.</title>
        <authorList>
            <person name="Zhang L."/>
        </authorList>
    </citation>
    <scope>NUCLEOTIDE SEQUENCE [LARGE SCALE GENOMIC DNA]</scope>
    <source>
        <strain evidence="3">LZ_2023a</strain>
        <tissue evidence="3">Muscle</tissue>
    </source>
</reference>
<keyword evidence="2" id="KW-0732">Signal</keyword>
<proteinExistence type="predicted"/>
<comment type="caution">
    <text evidence="3">The sequence shown here is derived from an EMBL/GenBank/DDBJ whole genome shotgun (WGS) entry which is preliminary data.</text>
</comment>
<gene>
    <name evidence="3" type="ORF">O3P69_013696</name>
</gene>
<dbReference type="EMBL" id="JARAKH010000047">
    <property type="protein sequence ID" value="KAK8377225.1"/>
    <property type="molecule type" value="Genomic_DNA"/>
</dbReference>
<sequence>MQGGAGRGRHSLSNAVCVLVVLAVMVAVSAHQAYGIPTYGIPAHGTHSYGYGQPRYVGPLASSVPAGVGGKIIPVSDTYEVAAARDQFFRTYQDQVNTINAIRASRPVRYGTSYGSAGPVHVFHPAPAVHSTYSGPAGVSHSISAPAVHVSQSSYAAPAVSHSAYGTPSYAPFTAPTQVSDTPEVAAAKAEFFRLYNQQAAAAAAAPDDYTREPFPPVSTNTTPFSAASASPINPTSASSQCHGYCPALYTFTPLPIHSLKNTDLPDSSTITIA</sequence>
<feature type="compositionally biased region" description="Polar residues" evidence="1">
    <location>
        <begin position="218"/>
        <end position="233"/>
    </location>
</feature>
<protein>
    <submittedName>
        <fullName evidence="3">Uncharacterized protein</fullName>
    </submittedName>
</protein>
<name>A0AAW0SPD7_SCYPA</name>
<organism evidence="3 4">
    <name type="scientific">Scylla paramamosain</name>
    <name type="common">Mud crab</name>
    <dbReference type="NCBI Taxonomy" id="85552"/>
    <lineage>
        <taxon>Eukaryota</taxon>
        <taxon>Metazoa</taxon>
        <taxon>Ecdysozoa</taxon>
        <taxon>Arthropoda</taxon>
        <taxon>Crustacea</taxon>
        <taxon>Multicrustacea</taxon>
        <taxon>Malacostraca</taxon>
        <taxon>Eumalacostraca</taxon>
        <taxon>Eucarida</taxon>
        <taxon>Decapoda</taxon>
        <taxon>Pleocyemata</taxon>
        <taxon>Brachyura</taxon>
        <taxon>Eubrachyura</taxon>
        <taxon>Portunoidea</taxon>
        <taxon>Portunidae</taxon>
        <taxon>Portuninae</taxon>
        <taxon>Scylla</taxon>
    </lineage>
</organism>
<evidence type="ECO:0000256" key="1">
    <source>
        <dbReference type="SAM" id="MobiDB-lite"/>
    </source>
</evidence>
<keyword evidence="4" id="KW-1185">Reference proteome</keyword>
<evidence type="ECO:0000256" key="2">
    <source>
        <dbReference type="SAM" id="SignalP"/>
    </source>
</evidence>
<feature type="region of interest" description="Disordered" evidence="1">
    <location>
        <begin position="206"/>
        <end position="233"/>
    </location>
</feature>
<feature type="chain" id="PRO_5043396250" evidence="2">
    <location>
        <begin position="31"/>
        <end position="274"/>
    </location>
</feature>
<evidence type="ECO:0000313" key="4">
    <source>
        <dbReference type="Proteomes" id="UP001487740"/>
    </source>
</evidence>
<dbReference type="Proteomes" id="UP001487740">
    <property type="component" value="Unassembled WGS sequence"/>
</dbReference>